<evidence type="ECO:0008006" key="3">
    <source>
        <dbReference type="Google" id="ProtNLM"/>
    </source>
</evidence>
<evidence type="ECO:0000313" key="1">
    <source>
        <dbReference type="EMBL" id="NYF78626.1"/>
    </source>
</evidence>
<sequence>MQNPPQKSLLGPVFLALSTLLILATQPLFAQQSYVGRYDLYAGYTNLDSPALGLNENGFHLQAGVNPKTWYSLGFDYSRSTGDLILTPSELTTLDQEAIAGALQLYGPAFGLSSSYQLAVPAHSLTQTFAAGPQYEFRHFKKTTLFLRPSIGAIRERATPHPTDAFSTLIVSQLAPSGTKLDWVAFYGVGGGIDYTVTQHFGIRAQFDYVHDHLFDDLLANGRNTVRLSIGPSFRFGKNIAK</sequence>
<dbReference type="InterPro" id="IPR011250">
    <property type="entry name" value="OMP/PagP_B-barrel"/>
</dbReference>
<organism evidence="1 2">
    <name type="scientific">Granulicella arctica</name>
    <dbReference type="NCBI Taxonomy" id="940613"/>
    <lineage>
        <taxon>Bacteria</taxon>
        <taxon>Pseudomonadati</taxon>
        <taxon>Acidobacteriota</taxon>
        <taxon>Terriglobia</taxon>
        <taxon>Terriglobales</taxon>
        <taxon>Acidobacteriaceae</taxon>
        <taxon>Granulicella</taxon>
    </lineage>
</organism>
<gene>
    <name evidence="1" type="ORF">HDF17_000913</name>
</gene>
<keyword evidence="2" id="KW-1185">Reference proteome</keyword>
<proteinExistence type="predicted"/>
<name>A0A7Y9TFD1_9BACT</name>
<reference evidence="1 2" key="1">
    <citation type="submission" date="2020-07" db="EMBL/GenBank/DDBJ databases">
        <title>Genomic Encyclopedia of Type Strains, Phase IV (KMG-V): Genome sequencing to study the core and pangenomes of soil and plant-associated prokaryotes.</title>
        <authorList>
            <person name="Whitman W."/>
        </authorList>
    </citation>
    <scope>NUCLEOTIDE SEQUENCE [LARGE SCALE GENOMIC DNA]</scope>
    <source>
        <strain evidence="1 2">X4EP2</strain>
    </source>
</reference>
<accession>A0A7Y9TFD1</accession>
<evidence type="ECO:0000313" key="2">
    <source>
        <dbReference type="Proteomes" id="UP000589520"/>
    </source>
</evidence>
<dbReference type="EMBL" id="JACCCW010000001">
    <property type="protein sequence ID" value="NYF78626.1"/>
    <property type="molecule type" value="Genomic_DNA"/>
</dbReference>
<dbReference type="Proteomes" id="UP000589520">
    <property type="component" value="Unassembled WGS sequence"/>
</dbReference>
<dbReference type="SUPFAM" id="SSF56925">
    <property type="entry name" value="OMPA-like"/>
    <property type="match status" value="1"/>
</dbReference>
<dbReference type="RefSeq" id="WP_218892057.1">
    <property type="nucleotide sequence ID" value="NZ_JACCCW010000001.1"/>
</dbReference>
<dbReference type="AlphaFoldDB" id="A0A7Y9TFD1"/>
<dbReference type="Gene3D" id="2.40.160.20">
    <property type="match status" value="1"/>
</dbReference>
<comment type="caution">
    <text evidence="1">The sequence shown here is derived from an EMBL/GenBank/DDBJ whole genome shotgun (WGS) entry which is preliminary data.</text>
</comment>
<protein>
    <recommendedName>
        <fullName evidence="3">Outer membrane protein beta-barrel domain-containing protein</fullName>
    </recommendedName>
</protein>